<reference evidence="2 3" key="1">
    <citation type="submission" date="2018-03" db="EMBL/GenBank/DDBJ databases">
        <title>Genomic Encyclopedia of Type Strains, Phase III (KMG-III): the genomes of soil and plant-associated and newly described type strains.</title>
        <authorList>
            <person name="Whitman W."/>
        </authorList>
    </citation>
    <scope>NUCLEOTIDE SEQUENCE [LARGE SCALE GENOMIC DNA]</scope>
    <source>
        <strain evidence="2 3">CGMCC 4.7097</strain>
    </source>
</reference>
<comment type="caution">
    <text evidence="2">The sequence shown here is derived from an EMBL/GenBank/DDBJ whole genome shotgun (WGS) entry which is preliminary data.</text>
</comment>
<accession>A0A2P8IGU6</accession>
<dbReference type="SUPFAM" id="SSF46785">
    <property type="entry name" value="Winged helix' DNA-binding domain"/>
    <property type="match status" value="1"/>
</dbReference>
<dbReference type="GO" id="GO:0006950">
    <property type="term" value="P:response to stress"/>
    <property type="evidence" value="ECO:0007669"/>
    <property type="project" value="TreeGrafter"/>
</dbReference>
<dbReference type="PROSITE" id="PS50995">
    <property type="entry name" value="HTH_MARR_2"/>
    <property type="match status" value="1"/>
</dbReference>
<name>A0A2P8IGU6_SACCR</name>
<proteinExistence type="predicted"/>
<dbReference type="GO" id="GO:0003700">
    <property type="term" value="F:DNA-binding transcription factor activity"/>
    <property type="evidence" value="ECO:0007669"/>
    <property type="project" value="InterPro"/>
</dbReference>
<dbReference type="GO" id="GO:0003677">
    <property type="term" value="F:DNA binding"/>
    <property type="evidence" value="ECO:0007669"/>
    <property type="project" value="UniProtKB-KW"/>
</dbReference>
<dbReference type="PANTHER" id="PTHR33164">
    <property type="entry name" value="TRANSCRIPTIONAL REGULATOR, MARR FAMILY"/>
    <property type="match status" value="1"/>
</dbReference>
<dbReference type="SMART" id="SM00347">
    <property type="entry name" value="HTH_MARR"/>
    <property type="match status" value="1"/>
</dbReference>
<dbReference type="InterPro" id="IPR000835">
    <property type="entry name" value="HTH_MarR-typ"/>
</dbReference>
<dbReference type="EMBL" id="PYAX01000002">
    <property type="protein sequence ID" value="PSL57681.1"/>
    <property type="molecule type" value="Genomic_DNA"/>
</dbReference>
<keyword evidence="2" id="KW-0238">DNA-binding</keyword>
<dbReference type="AlphaFoldDB" id="A0A2P8IGU6"/>
<evidence type="ECO:0000313" key="2">
    <source>
        <dbReference type="EMBL" id="PSL57681.1"/>
    </source>
</evidence>
<dbReference type="InterPro" id="IPR036390">
    <property type="entry name" value="WH_DNA-bd_sf"/>
</dbReference>
<dbReference type="Gene3D" id="1.10.10.10">
    <property type="entry name" value="Winged helix-like DNA-binding domain superfamily/Winged helix DNA-binding domain"/>
    <property type="match status" value="1"/>
</dbReference>
<evidence type="ECO:0000313" key="3">
    <source>
        <dbReference type="Proteomes" id="UP000241118"/>
    </source>
</evidence>
<dbReference type="OrthoDB" id="3254910at2"/>
<dbReference type="Proteomes" id="UP000241118">
    <property type="component" value="Unassembled WGS sequence"/>
</dbReference>
<dbReference type="PRINTS" id="PR00598">
    <property type="entry name" value="HTHMARR"/>
</dbReference>
<keyword evidence="3" id="KW-1185">Reference proteome</keyword>
<sequence length="170" mass="19025">MTRQHIASVTFMDRSEAGDAPRWLDEREARVWQAYLAVNRELNGALERQLVRDSGLSNADYALLVPLSEAVDGVVRSRELGALVGWERSRLSHQIGRMEKRGLVTREECVEDARGSMVRLTAAGRAAIEAAAPAHVETVRRYVFDGLSVEEAEVLDRVFHRVLDRIAAET</sequence>
<gene>
    <name evidence="2" type="ORF">B0I31_102660</name>
</gene>
<dbReference type="InterPro" id="IPR039422">
    <property type="entry name" value="MarR/SlyA-like"/>
</dbReference>
<feature type="domain" description="HTH marR-type" evidence="1">
    <location>
        <begin position="28"/>
        <end position="164"/>
    </location>
</feature>
<dbReference type="PANTHER" id="PTHR33164:SF99">
    <property type="entry name" value="MARR FAMILY REGULATORY PROTEIN"/>
    <property type="match status" value="1"/>
</dbReference>
<dbReference type="InterPro" id="IPR036388">
    <property type="entry name" value="WH-like_DNA-bd_sf"/>
</dbReference>
<organism evidence="2 3">
    <name type="scientific">Saccharothrix carnea</name>
    <dbReference type="NCBI Taxonomy" id="1280637"/>
    <lineage>
        <taxon>Bacteria</taxon>
        <taxon>Bacillati</taxon>
        <taxon>Actinomycetota</taxon>
        <taxon>Actinomycetes</taxon>
        <taxon>Pseudonocardiales</taxon>
        <taxon>Pseudonocardiaceae</taxon>
        <taxon>Saccharothrix</taxon>
    </lineage>
</organism>
<evidence type="ECO:0000259" key="1">
    <source>
        <dbReference type="PROSITE" id="PS50995"/>
    </source>
</evidence>
<protein>
    <submittedName>
        <fullName evidence="2">DNA-binding MarR family transcriptional regulator</fullName>
    </submittedName>
</protein>
<dbReference type="Pfam" id="PF12802">
    <property type="entry name" value="MarR_2"/>
    <property type="match status" value="1"/>
</dbReference>